<dbReference type="InterPro" id="IPR021109">
    <property type="entry name" value="Peptidase_aspartic_dom_sf"/>
</dbReference>
<feature type="non-terminal residue" evidence="9">
    <location>
        <position position="1"/>
    </location>
</feature>
<evidence type="ECO:0000313" key="9">
    <source>
        <dbReference type="EMBL" id="JAS54468.1"/>
    </source>
</evidence>
<feature type="domain" description="CCHC-type" evidence="7">
    <location>
        <begin position="59"/>
        <end position="72"/>
    </location>
</feature>
<dbReference type="SUPFAM" id="SSF50630">
    <property type="entry name" value="Acid proteases"/>
    <property type="match status" value="1"/>
</dbReference>
<sequence>TSVSSHHSSMSNVTGESSSNQFKEKFNLVEHNVPNFRKSCPSCFSTHQRRNCRFYKTTCNNCGKQGHISKVCCSQSRQAVNLLEEVHSLSHPITETDSRYYIDVLINGKPVQMTLDSGATCSMISPETYAQLGKPPLNPPSSSLKAYGGILVPLKGWFIANVNMKSECKQLRLLVTNSPKGSNIFGTPWFHAFGITISTPYSEVVNMLSLKPRVDLDIEDRISEITRKYASIFEPGLGTCTTFKASLHLKEGAKPRFFKPRPIPFAQHNAVKTEIDRLLELGIIKPIKFSQWGAPIVIVSKPDGRVRLCGDFKVTINPQIDIERYPIPRFEDLLCKLKGGRRFSKVDLSDAYLQLELDEDAKKLAVINTPFGLFQYQRLPFGVSSAPAVFQSFLEQAISGIPGCVNYLDDIIITGNDTSDHLKNLDQLFKRMQENGLRCNLKKCDFFREEVEYLGNTLSAKGVLPSESKVEALKTMPRPKNLAELLVFLGKMTYYHRFIPNFATIAAPLNKLRKKDILFRWGNEEEAAFQKL</sequence>
<dbReference type="InterPro" id="IPR050951">
    <property type="entry name" value="Retrovirus_Pol_polyprotein"/>
</dbReference>
<dbReference type="InterPro" id="IPR043128">
    <property type="entry name" value="Rev_trsase/Diguanyl_cyclase"/>
</dbReference>
<organism evidence="9">
    <name type="scientific">Cuerna arida</name>
    <dbReference type="NCBI Taxonomy" id="1464854"/>
    <lineage>
        <taxon>Eukaryota</taxon>
        <taxon>Metazoa</taxon>
        <taxon>Ecdysozoa</taxon>
        <taxon>Arthropoda</taxon>
        <taxon>Hexapoda</taxon>
        <taxon>Insecta</taxon>
        <taxon>Pterygota</taxon>
        <taxon>Neoptera</taxon>
        <taxon>Paraneoptera</taxon>
        <taxon>Hemiptera</taxon>
        <taxon>Auchenorrhyncha</taxon>
        <taxon>Membracoidea</taxon>
        <taxon>Cicadellidae</taxon>
        <taxon>Cicadellinae</taxon>
        <taxon>Proconiini</taxon>
        <taxon>Cuerna</taxon>
    </lineage>
</organism>
<dbReference type="PROSITE" id="PS50878">
    <property type="entry name" value="RT_POL"/>
    <property type="match status" value="1"/>
</dbReference>
<dbReference type="SUPFAM" id="SSF56672">
    <property type="entry name" value="DNA/RNA polymerases"/>
    <property type="match status" value="1"/>
</dbReference>
<dbReference type="PANTHER" id="PTHR37984">
    <property type="entry name" value="PROTEIN CBG26694"/>
    <property type="match status" value="1"/>
</dbReference>
<keyword evidence="6" id="KW-0479">Metal-binding</keyword>
<proteinExistence type="predicted"/>
<dbReference type="Gene3D" id="3.10.10.10">
    <property type="entry name" value="HIV Type 1 Reverse Transcriptase, subunit A, domain 1"/>
    <property type="match status" value="1"/>
</dbReference>
<dbReference type="GO" id="GO:0004190">
    <property type="term" value="F:aspartic-type endopeptidase activity"/>
    <property type="evidence" value="ECO:0007669"/>
    <property type="project" value="InterPro"/>
</dbReference>
<keyword evidence="2" id="KW-0808">Transferase</keyword>
<dbReference type="GO" id="GO:0003964">
    <property type="term" value="F:RNA-directed DNA polymerase activity"/>
    <property type="evidence" value="ECO:0007669"/>
    <property type="project" value="UniProtKB-EC"/>
</dbReference>
<dbReference type="Gene3D" id="2.40.70.10">
    <property type="entry name" value="Acid Proteases"/>
    <property type="match status" value="1"/>
</dbReference>
<keyword evidence="4" id="KW-0540">Nuclease</keyword>
<dbReference type="GO" id="GO:0003676">
    <property type="term" value="F:nucleic acid binding"/>
    <property type="evidence" value="ECO:0007669"/>
    <property type="project" value="InterPro"/>
</dbReference>
<feature type="non-terminal residue" evidence="9">
    <location>
        <position position="532"/>
    </location>
</feature>
<dbReference type="GO" id="GO:0004519">
    <property type="term" value="F:endonuclease activity"/>
    <property type="evidence" value="ECO:0007669"/>
    <property type="project" value="UniProtKB-KW"/>
</dbReference>
<dbReference type="InterPro" id="IPR001878">
    <property type="entry name" value="Znf_CCHC"/>
</dbReference>
<dbReference type="FunFam" id="3.30.70.270:FF:000020">
    <property type="entry name" value="Transposon Tf2-6 polyprotein-like Protein"/>
    <property type="match status" value="1"/>
</dbReference>
<evidence type="ECO:0000256" key="5">
    <source>
        <dbReference type="ARBA" id="ARBA00022759"/>
    </source>
</evidence>
<dbReference type="PROSITE" id="PS50158">
    <property type="entry name" value="ZF_CCHC"/>
    <property type="match status" value="1"/>
</dbReference>
<dbReference type="PANTHER" id="PTHR37984:SF5">
    <property type="entry name" value="PROTEIN NYNRIN-LIKE"/>
    <property type="match status" value="1"/>
</dbReference>
<keyword evidence="5" id="KW-0378">Hydrolase</keyword>
<keyword evidence="6" id="KW-0863">Zinc-finger</keyword>
<gene>
    <name evidence="9" type="ORF">g.48479</name>
</gene>
<name>A0A1B6FW88_9HEMI</name>
<dbReference type="EC" id="2.7.7.49" evidence="1"/>
<dbReference type="InterPro" id="IPR000477">
    <property type="entry name" value="RT_dom"/>
</dbReference>
<protein>
    <recommendedName>
        <fullName evidence="1">RNA-directed DNA polymerase</fullName>
        <ecNumber evidence="1">2.7.7.49</ecNumber>
    </recommendedName>
</protein>
<evidence type="ECO:0000259" key="7">
    <source>
        <dbReference type="PROSITE" id="PS50158"/>
    </source>
</evidence>
<dbReference type="GO" id="GO:0006508">
    <property type="term" value="P:proteolysis"/>
    <property type="evidence" value="ECO:0007669"/>
    <property type="project" value="InterPro"/>
</dbReference>
<keyword evidence="6" id="KW-0862">Zinc</keyword>
<reference evidence="9" key="1">
    <citation type="submission" date="2015-11" db="EMBL/GenBank/DDBJ databases">
        <title>De novo transcriptome assembly of four potential Pierce s Disease insect vectors from Arizona vineyards.</title>
        <authorList>
            <person name="Tassone E.E."/>
        </authorList>
    </citation>
    <scope>NUCLEOTIDE SEQUENCE</scope>
</reference>
<keyword evidence="5" id="KW-0255">Endonuclease</keyword>
<dbReference type="AlphaFoldDB" id="A0A1B6FW88"/>
<keyword evidence="3" id="KW-0548">Nucleotidyltransferase</keyword>
<accession>A0A1B6FW88</accession>
<dbReference type="EMBL" id="GECZ01015301">
    <property type="protein sequence ID" value="JAS54468.1"/>
    <property type="molecule type" value="Transcribed_RNA"/>
</dbReference>
<evidence type="ECO:0000256" key="6">
    <source>
        <dbReference type="PROSITE-ProRule" id="PRU00047"/>
    </source>
</evidence>
<dbReference type="InterPro" id="IPR043502">
    <property type="entry name" value="DNA/RNA_pol_sf"/>
</dbReference>
<dbReference type="Gene3D" id="3.30.70.270">
    <property type="match status" value="2"/>
</dbReference>
<feature type="domain" description="Reverse transcriptase" evidence="8">
    <location>
        <begin position="280"/>
        <end position="458"/>
    </location>
</feature>
<dbReference type="PROSITE" id="PS00141">
    <property type="entry name" value="ASP_PROTEASE"/>
    <property type="match status" value="1"/>
</dbReference>
<dbReference type="CDD" id="cd01647">
    <property type="entry name" value="RT_LTR"/>
    <property type="match status" value="1"/>
</dbReference>
<evidence type="ECO:0000259" key="8">
    <source>
        <dbReference type="PROSITE" id="PS50878"/>
    </source>
</evidence>
<dbReference type="Pfam" id="PF13975">
    <property type="entry name" value="gag-asp_proteas"/>
    <property type="match status" value="1"/>
</dbReference>
<dbReference type="Pfam" id="PF00078">
    <property type="entry name" value="RVT_1"/>
    <property type="match status" value="1"/>
</dbReference>
<evidence type="ECO:0000256" key="1">
    <source>
        <dbReference type="ARBA" id="ARBA00012493"/>
    </source>
</evidence>
<evidence type="ECO:0000256" key="3">
    <source>
        <dbReference type="ARBA" id="ARBA00022695"/>
    </source>
</evidence>
<dbReference type="GO" id="GO:0008270">
    <property type="term" value="F:zinc ion binding"/>
    <property type="evidence" value="ECO:0007669"/>
    <property type="project" value="UniProtKB-KW"/>
</dbReference>
<dbReference type="InterPro" id="IPR001969">
    <property type="entry name" value="Aspartic_peptidase_AS"/>
</dbReference>
<evidence type="ECO:0000256" key="2">
    <source>
        <dbReference type="ARBA" id="ARBA00022679"/>
    </source>
</evidence>
<evidence type="ECO:0000256" key="4">
    <source>
        <dbReference type="ARBA" id="ARBA00022722"/>
    </source>
</evidence>